<proteinExistence type="predicted"/>
<evidence type="ECO:0000313" key="2">
    <source>
        <dbReference type="EMBL" id="SMQ61062.1"/>
    </source>
</evidence>
<dbReference type="InterPro" id="IPR023296">
    <property type="entry name" value="Glyco_hydro_beta-prop_sf"/>
</dbReference>
<dbReference type="Pfam" id="PF24793">
    <property type="entry name" value="GINT1_N"/>
    <property type="match status" value="1"/>
</dbReference>
<name>A0A1Y6EKH5_9SPHN</name>
<keyword evidence="3" id="KW-1185">Reference proteome</keyword>
<protein>
    <recommendedName>
        <fullName evidence="1">Glucosamine inositolphosphorylceramide transferase 1 N-terminal domain-containing protein</fullName>
    </recommendedName>
</protein>
<evidence type="ECO:0000313" key="3">
    <source>
        <dbReference type="Proteomes" id="UP000194420"/>
    </source>
</evidence>
<dbReference type="EMBL" id="FXWG01000001">
    <property type="protein sequence ID" value="SMQ61062.1"/>
    <property type="molecule type" value="Genomic_DNA"/>
</dbReference>
<dbReference type="InterPro" id="IPR056442">
    <property type="entry name" value="GINT1_N"/>
</dbReference>
<accession>A0A1Y6EKH5</accession>
<reference evidence="3" key="1">
    <citation type="submission" date="2017-04" db="EMBL/GenBank/DDBJ databases">
        <authorList>
            <person name="Varghese N."/>
            <person name="Submissions S."/>
        </authorList>
    </citation>
    <scope>NUCLEOTIDE SEQUENCE [LARGE SCALE GENOMIC DNA]</scope>
</reference>
<dbReference type="SUPFAM" id="SSF75005">
    <property type="entry name" value="Arabinanase/levansucrase/invertase"/>
    <property type="match status" value="1"/>
</dbReference>
<dbReference type="AlphaFoldDB" id="A0A1Y6EKH5"/>
<sequence>MRNPEVAVTAFVVAGPSDAAIRPSLPFRLVSALDRRLFGRANDAPFEGVMGAYHQIPKVHWNDWIKQSGDVDVLLAHCATKSAPIAAELWEYHFNADSGASPQAFGFSEVLAGEPVTELAILRRRPDGTRDVACRCTSGTKFSAAFNAAYAKGMLPSLVERELVSSARGRSRADHTQSASFDIPSPPRQPTLVETALYCARLTATVVRRMVTGALRKLGGEPGNWSLVVSEGDILNSPLDRLTELKQPKGEFRADPFLFERGGEKYVFFEACGHGGAKGRIEVGRIAGDRLEDVQALDLGDAHNSYPYIFEHRGDVFMIPETHERNRVEVWRCVDFPGQWTLHATALEGESPADTVLFEWEGQHWLFTNLGSGSFHDHCAELHVYRVDGPGLETIEPHPLNPVVIDTTSARNGGRPFIRDGRLIRPGQITSHGLYGYGLKLLEVTRLSMDDYAECEVRRIEPQLDRSTTGCHHFDVAQDMFIMDVRRAYGAKLLGARPIAVRAT</sequence>
<dbReference type="Proteomes" id="UP000194420">
    <property type="component" value="Unassembled WGS sequence"/>
</dbReference>
<dbReference type="RefSeq" id="WP_159456564.1">
    <property type="nucleotide sequence ID" value="NZ_FXWG01000001.1"/>
</dbReference>
<evidence type="ECO:0000259" key="1">
    <source>
        <dbReference type="Pfam" id="PF24793"/>
    </source>
</evidence>
<organism evidence="2 3">
    <name type="scientific">Altererythrobacter xiamenensis</name>
    <dbReference type="NCBI Taxonomy" id="1316679"/>
    <lineage>
        <taxon>Bacteria</taxon>
        <taxon>Pseudomonadati</taxon>
        <taxon>Pseudomonadota</taxon>
        <taxon>Alphaproteobacteria</taxon>
        <taxon>Sphingomonadales</taxon>
        <taxon>Erythrobacteraceae</taxon>
        <taxon>Altererythrobacter</taxon>
    </lineage>
</organism>
<feature type="domain" description="Glucosamine inositolphosphorylceramide transferase 1 N-terminal" evidence="1">
    <location>
        <begin position="250"/>
        <end position="459"/>
    </location>
</feature>
<gene>
    <name evidence="2" type="ORF">SAMN06297468_0504</name>
</gene>
<dbReference type="OrthoDB" id="3771157at2"/>